<name>A0A8S1CGH8_9INSE</name>
<gene>
    <name evidence="9" type="ORF">CLODIP_2_CD08395</name>
</gene>
<comment type="subcellular location">
    <subcellularLocation>
        <location evidence="1 8">Cell membrane</location>
        <topology evidence="1 8">Multi-pass membrane protein</topology>
    </subcellularLocation>
</comment>
<evidence type="ECO:0000256" key="5">
    <source>
        <dbReference type="ARBA" id="ARBA00023136"/>
    </source>
</evidence>
<reference evidence="9 10" key="1">
    <citation type="submission" date="2020-04" db="EMBL/GenBank/DDBJ databases">
        <authorList>
            <person name="Alioto T."/>
            <person name="Alioto T."/>
            <person name="Gomez Garrido J."/>
        </authorList>
    </citation>
    <scope>NUCLEOTIDE SEQUENCE [LARGE SCALE GENOMIC DNA]</scope>
</reference>
<protein>
    <recommendedName>
        <fullName evidence="8">Gustatory receptor</fullName>
    </recommendedName>
</protein>
<keyword evidence="5 8" id="KW-0472">Membrane</keyword>
<comment type="function">
    <text evidence="8">Gustatory receptor which mediates acceptance or avoidance behavior, depending on its substrates.</text>
</comment>
<evidence type="ECO:0000256" key="3">
    <source>
        <dbReference type="ARBA" id="ARBA00022692"/>
    </source>
</evidence>
<feature type="transmembrane region" description="Helical" evidence="8">
    <location>
        <begin position="70"/>
        <end position="94"/>
    </location>
</feature>
<sequence length="385" mass="41906">MFGSLSAQATFGRFLGGFPLIQAADGHFLPSSAGKAACVAWATASVAVAALGPAAVRVTFAGVKHFTGGVLWAMIVAAVASPLAVAAGLAWALVNVQRTAILFTKVCKILPRVLLPLEKSWCRLHPLVVFDVFRALGEALRLVAALEPKLEAMTLVYWVIFYLVHLCPLAVDLQIWALCRFLERGFQFVNESLKNLLHDDNVKISLIKSELFWKRPPTEQRLTELRRLHGEMRAVAAETNGRFGLDMLVAIVGGRLLVVLFLYAMVATVLRGQTALTLRGGLLEAHLALGVFTAFARVYALCHRFQVAASQAADALDHLQRLSVEKVGQKAAEEIQIFSMQVQSCPVGFTALGFFSLDIALISSIVGTVMTYLVILIQFESSDEK</sequence>
<evidence type="ECO:0000256" key="2">
    <source>
        <dbReference type="ARBA" id="ARBA00022475"/>
    </source>
</evidence>
<keyword evidence="4 8" id="KW-1133">Transmembrane helix</keyword>
<keyword evidence="6 8" id="KW-0675">Receptor</keyword>
<keyword evidence="7 8" id="KW-0807">Transducer</keyword>
<dbReference type="PANTHER" id="PTHR21143:SF121">
    <property type="entry name" value="GUSTATORY AND ODORANT RECEPTOR 21A"/>
    <property type="match status" value="1"/>
</dbReference>
<feature type="transmembrane region" description="Helical" evidence="8">
    <location>
        <begin position="359"/>
        <end position="379"/>
    </location>
</feature>
<dbReference type="GO" id="GO:0030425">
    <property type="term" value="C:dendrite"/>
    <property type="evidence" value="ECO:0007669"/>
    <property type="project" value="TreeGrafter"/>
</dbReference>
<feature type="transmembrane region" description="Helical" evidence="8">
    <location>
        <begin position="282"/>
        <end position="300"/>
    </location>
</feature>
<evidence type="ECO:0000313" key="9">
    <source>
        <dbReference type="EMBL" id="CAB3368056.1"/>
    </source>
</evidence>
<keyword evidence="10" id="KW-1185">Reference proteome</keyword>
<proteinExistence type="inferred from homology"/>
<dbReference type="Pfam" id="PF08395">
    <property type="entry name" value="7tm_7"/>
    <property type="match status" value="1"/>
</dbReference>
<accession>A0A8S1CGH8</accession>
<dbReference type="PANTHER" id="PTHR21143">
    <property type="entry name" value="INVERTEBRATE GUSTATORY RECEPTOR"/>
    <property type="match status" value="1"/>
</dbReference>
<evidence type="ECO:0000256" key="7">
    <source>
        <dbReference type="ARBA" id="ARBA00023224"/>
    </source>
</evidence>
<comment type="caution">
    <text evidence="9">The sequence shown here is derived from an EMBL/GenBank/DDBJ whole genome shotgun (WGS) entry which is preliminary data.</text>
</comment>
<dbReference type="GO" id="GO:0005886">
    <property type="term" value="C:plasma membrane"/>
    <property type="evidence" value="ECO:0007669"/>
    <property type="project" value="UniProtKB-SubCell"/>
</dbReference>
<evidence type="ECO:0000313" key="10">
    <source>
        <dbReference type="Proteomes" id="UP000494165"/>
    </source>
</evidence>
<feature type="transmembrane region" description="Helical" evidence="8">
    <location>
        <begin position="155"/>
        <end position="177"/>
    </location>
</feature>
<keyword evidence="2 8" id="KW-1003">Cell membrane</keyword>
<dbReference type="GO" id="GO:0007165">
    <property type="term" value="P:signal transduction"/>
    <property type="evidence" value="ECO:0007669"/>
    <property type="project" value="UniProtKB-KW"/>
</dbReference>
<comment type="similarity">
    <text evidence="8">Belongs to the insect chemoreceptor superfamily. Gustatory receptor (GR) family.</text>
</comment>
<evidence type="ECO:0000256" key="4">
    <source>
        <dbReference type="ARBA" id="ARBA00022989"/>
    </source>
</evidence>
<dbReference type="Proteomes" id="UP000494165">
    <property type="component" value="Unassembled WGS sequence"/>
</dbReference>
<feature type="transmembrane region" description="Helical" evidence="8">
    <location>
        <begin position="247"/>
        <end position="270"/>
    </location>
</feature>
<dbReference type="GO" id="GO:0050909">
    <property type="term" value="P:sensory perception of taste"/>
    <property type="evidence" value="ECO:0007669"/>
    <property type="project" value="InterPro"/>
</dbReference>
<dbReference type="GO" id="GO:0043025">
    <property type="term" value="C:neuronal cell body"/>
    <property type="evidence" value="ECO:0007669"/>
    <property type="project" value="TreeGrafter"/>
</dbReference>
<dbReference type="OrthoDB" id="6366728at2759"/>
<dbReference type="EMBL" id="CADEPI010000035">
    <property type="protein sequence ID" value="CAB3368056.1"/>
    <property type="molecule type" value="Genomic_DNA"/>
</dbReference>
<evidence type="ECO:0000256" key="8">
    <source>
        <dbReference type="RuleBase" id="RU363108"/>
    </source>
</evidence>
<dbReference type="GO" id="GO:0030424">
    <property type="term" value="C:axon"/>
    <property type="evidence" value="ECO:0007669"/>
    <property type="project" value="TreeGrafter"/>
</dbReference>
<keyword evidence="3 8" id="KW-0812">Transmembrane</keyword>
<feature type="transmembrane region" description="Helical" evidence="8">
    <location>
        <begin position="39"/>
        <end position="58"/>
    </location>
</feature>
<comment type="caution">
    <text evidence="8">Lacks conserved residue(s) required for the propagation of feature annotation.</text>
</comment>
<organism evidence="9 10">
    <name type="scientific">Cloeon dipterum</name>
    <dbReference type="NCBI Taxonomy" id="197152"/>
    <lineage>
        <taxon>Eukaryota</taxon>
        <taxon>Metazoa</taxon>
        <taxon>Ecdysozoa</taxon>
        <taxon>Arthropoda</taxon>
        <taxon>Hexapoda</taxon>
        <taxon>Insecta</taxon>
        <taxon>Pterygota</taxon>
        <taxon>Palaeoptera</taxon>
        <taxon>Ephemeroptera</taxon>
        <taxon>Pisciforma</taxon>
        <taxon>Baetidae</taxon>
        <taxon>Cloeon</taxon>
    </lineage>
</organism>
<dbReference type="InterPro" id="IPR013604">
    <property type="entry name" value="7TM_chemorcpt"/>
</dbReference>
<evidence type="ECO:0000256" key="1">
    <source>
        <dbReference type="ARBA" id="ARBA00004651"/>
    </source>
</evidence>
<dbReference type="AlphaFoldDB" id="A0A8S1CGH8"/>
<evidence type="ECO:0000256" key="6">
    <source>
        <dbReference type="ARBA" id="ARBA00023170"/>
    </source>
</evidence>